<name>A0A7R9I4C3_9NEOP</name>
<dbReference type="AlphaFoldDB" id="A0A7R9I4C3"/>
<organism evidence="2">
    <name type="scientific">Timema bartmani</name>
    <dbReference type="NCBI Taxonomy" id="61472"/>
    <lineage>
        <taxon>Eukaryota</taxon>
        <taxon>Metazoa</taxon>
        <taxon>Ecdysozoa</taxon>
        <taxon>Arthropoda</taxon>
        <taxon>Hexapoda</taxon>
        <taxon>Insecta</taxon>
        <taxon>Pterygota</taxon>
        <taxon>Neoptera</taxon>
        <taxon>Polyneoptera</taxon>
        <taxon>Phasmatodea</taxon>
        <taxon>Timematodea</taxon>
        <taxon>Timematoidea</taxon>
        <taxon>Timematidae</taxon>
        <taxon>Timema</taxon>
    </lineage>
</organism>
<reference evidence="2" key="1">
    <citation type="submission" date="2020-11" db="EMBL/GenBank/DDBJ databases">
        <authorList>
            <person name="Tran Van P."/>
        </authorList>
    </citation>
    <scope>NUCLEOTIDE SEQUENCE</scope>
</reference>
<gene>
    <name evidence="2" type="ORF">TBIB3V08_LOCUS9530</name>
</gene>
<dbReference type="EMBL" id="OD568665">
    <property type="protein sequence ID" value="CAD7447214.1"/>
    <property type="molecule type" value="Genomic_DNA"/>
</dbReference>
<proteinExistence type="predicted"/>
<protein>
    <submittedName>
        <fullName evidence="2">Uncharacterized protein</fullName>
    </submittedName>
</protein>
<feature type="region of interest" description="Disordered" evidence="1">
    <location>
        <begin position="87"/>
        <end position="112"/>
    </location>
</feature>
<accession>A0A7R9I4C3</accession>
<evidence type="ECO:0000256" key="1">
    <source>
        <dbReference type="SAM" id="MobiDB-lite"/>
    </source>
</evidence>
<evidence type="ECO:0000313" key="2">
    <source>
        <dbReference type="EMBL" id="CAD7447214.1"/>
    </source>
</evidence>
<sequence length="156" mass="17275">MAITMAKTSLARDVAAVACGETLSCLWEGVDRAKLINNECLFPVDLLKYPEAQSGLSLHLKQIAGCLQSTVLTRKVCVEDVPKVDQEETQDSPCSGAHLLDSSTPKQGTPTLQSEKRCYRHFDVRNEASWVTTHTLDQRGNAWHESAETFSDIIRN</sequence>
<feature type="compositionally biased region" description="Polar residues" evidence="1">
    <location>
        <begin position="101"/>
        <end position="112"/>
    </location>
</feature>